<evidence type="ECO:0000313" key="4">
    <source>
        <dbReference type="Proteomes" id="UP001642409"/>
    </source>
</evidence>
<dbReference type="AlphaFoldDB" id="A0AA86QWX7"/>
<evidence type="ECO:0000256" key="1">
    <source>
        <dbReference type="SAM" id="Coils"/>
    </source>
</evidence>
<reference evidence="2" key="1">
    <citation type="submission" date="2023-06" db="EMBL/GenBank/DDBJ databases">
        <authorList>
            <person name="Kurt Z."/>
        </authorList>
    </citation>
    <scope>NUCLEOTIDE SEQUENCE</scope>
</reference>
<evidence type="ECO:0000313" key="2">
    <source>
        <dbReference type="EMBL" id="CAI9964732.1"/>
    </source>
</evidence>
<name>A0AA86QWX7_9EUKA</name>
<sequence length="243" mass="28749">MQVLPQLNNKQYFVPHTKWNYILKQYEYNPNMPCCFDIIDTELQLYEQYEAIMHKRNFNYNKIQYVVLTKNNDDQLFNFLERFEFMKKMVNIVKYTKEMEAILTTAQLPFCFLINQKQQIVYKGLISADNYIVIINYLNELKTNVPQQPVKQPNATPTIENRQLGLLMSGIYSKPIISHRRSSIQLKPGEISTNLSNRSKSALLNPVDSELNKLKLEKDKTKNGMRKLEIKLKQNEKDVNEWD</sequence>
<feature type="coiled-coil region" evidence="1">
    <location>
        <begin position="211"/>
        <end position="238"/>
    </location>
</feature>
<dbReference type="EMBL" id="CATOUU010000981">
    <property type="protein sequence ID" value="CAI9964732.1"/>
    <property type="molecule type" value="Genomic_DNA"/>
</dbReference>
<organism evidence="2">
    <name type="scientific">Hexamita inflata</name>
    <dbReference type="NCBI Taxonomy" id="28002"/>
    <lineage>
        <taxon>Eukaryota</taxon>
        <taxon>Metamonada</taxon>
        <taxon>Diplomonadida</taxon>
        <taxon>Hexamitidae</taxon>
        <taxon>Hexamitinae</taxon>
        <taxon>Hexamita</taxon>
    </lineage>
</organism>
<evidence type="ECO:0000313" key="3">
    <source>
        <dbReference type="EMBL" id="CAL6045774.1"/>
    </source>
</evidence>
<gene>
    <name evidence="3" type="ORF">HINF_LOCUS41362</name>
    <name evidence="2" type="ORF">HINF_LOCUS52377</name>
</gene>
<accession>A0AA86QWX7</accession>
<comment type="caution">
    <text evidence="2">The sequence shown here is derived from an EMBL/GenBank/DDBJ whole genome shotgun (WGS) entry which is preliminary data.</text>
</comment>
<keyword evidence="1" id="KW-0175">Coiled coil</keyword>
<dbReference type="Proteomes" id="UP001642409">
    <property type="component" value="Unassembled WGS sequence"/>
</dbReference>
<dbReference type="EMBL" id="CAXDID020000165">
    <property type="protein sequence ID" value="CAL6045774.1"/>
    <property type="molecule type" value="Genomic_DNA"/>
</dbReference>
<proteinExistence type="predicted"/>
<reference evidence="3 4" key="2">
    <citation type="submission" date="2024-07" db="EMBL/GenBank/DDBJ databases">
        <authorList>
            <person name="Akdeniz Z."/>
        </authorList>
    </citation>
    <scope>NUCLEOTIDE SEQUENCE [LARGE SCALE GENOMIC DNA]</scope>
</reference>
<keyword evidence="4" id="KW-1185">Reference proteome</keyword>
<protein>
    <submittedName>
        <fullName evidence="2">Uncharacterized protein</fullName>
    </submittedName>
</protein>